<keyword evidence="4" id="KW-0633">Potassium transport</keyword>
<reference evidence="11 12" key="1">
    <citation type="submission" date="2010-08" db="EMBL/GenBank/DDBJ databases">
        <title>Complete sequence of Clostridium cellulovorans 743B.</title>
        <authorList>
            <consortium name="US DOE Joint Genome Institute"/>
            <person name="Lucas S."/>
            <person name="Copeland A."/>
            <person name="Lapidus A."/>
            <person name="Cheng J.-F."/>
            <person name="Bruce D."/>
            <person name="Goodwin L."/>
            <person name="Pitluck S."/>
            <person name="Chertkov O."/>
            <person name="Detter J.C."/>
            <person name="Han C."/>
            <person name="Tapia R."/>
            <person name="Land M."/>
            <person name="Hauser L."/>
            <person name="Chang Y.-J."/>
            <person name="Jeffries C."/>
            <person name="Kyrpides N."/>
            <person name="Ivanova N."/>
            <person name="Mikhailova N."/>
            <person name="Hemme C.L."/>
            <person name="Woyke T."/>
        </authorList>
    </citation>
    <scope>NUCLEOTIDE SEQUENCE [LARGE SCALE GENOMIC DNA]</scope>
    <source>
        <strain evidence="12">ATCC 35296 / DSM 3052 / OCM 3 / 743B</strain>
    </source>
</reference>
<dbReference type="PANTHER" id="PTHR32024:SF1">
    <property type="entry name" value="KTR SYSTEM POTASSIUM UPTAKE PROTEIN B"/>
    <property type="match status" value="1"/>
</dbReference>
<keyword evidence="11" id="KW-0378">Hydrolase</keyword>
<keyword evidence="3" id="KW-1003">Cell membrane</keyword>
<protein>
    <submittedName>
        <fullName evidence="11">Potassium uptake protein, TrkH family</fullName>
        <ecNumber evidence="11">3.6.3.14</ecNumber>
    </submittedName>
</protein>
<proteinExistence type="predicted"/>
<dbReference type="NCBIfam" id="TIGR00933">
    <property type="entry name" value="2a38"/>
    <property type="match status" value="1"/>
</dbReference>
<evidence type="ECO:0000256" key="8">
    <source>
        <dbReference type="ARBA" id="ARBA00023065"/>
    </source>
</evidence>
<dbReference type="InterPro" id="IPR003445">
    <property type="entry name" value="Cat_transpt"/>
</dbReference>
<evidence type="ECO:0000256" key="6">
    <source>
        <dbReference type="ARBA" id="ARBA00022958"/>
    </source>
</evidence>
<feature type="transmembrane region" description="Helical" evidence="10">
    <location>
        <begin position="350"/>
        <end position="371"/>
    </location>
</feature>
<feature type="transmembrane region" description="Helical" evidence="10">
    <location>
        <begin position="277"/>
        <end position="302"/>
    </location>
</feature>
<dbReference type="GO" id="GO:0015379">
    <property type="term" value="F:potassium:chloride symporter activity"/>
    <property type="evidence" value="ECO:0007669"/>
    <property type="project" value="InterPro"/>
</dbReference>
<evidence type="ECO:0000256" key="3">
    <source>
        <dbReference type="ARBA" id="ARBA00022475"/>
    </source>
</evidence>
<evidence type="ECO:0000256" key="5">
    <source>
        <dbReference type="ARBA" id="ARBA00022692"/>
    </source>
</evidence>
<dbReference type="OrthoDB" id="9810952at2"/>
<evidence type="ECO:0000256" key="4">
    <source>
        <dbReference type="ARBA" id="ARBA00022538"/>
    </source>
</evidence>
<dbReference type="InterPro" id="IPR004772">
    <property type="entry name" value="TrkH"/>
</dbReference>
<keyword evidence="7 10" id="KW-1133">Transmembrane helix</keyword>
<evidence type="ECO:0000256" key="1">
    <source>
        <dbReference type="ARBA" id="ARBA00004651"/>
    </source>
</evidence>
<sequence>MDLLKRKKVVMTPVQILSLGFALTILTGAVILTLPISSVNGTATNFIDSLFTATSAVCVTGLTTLDTASHWSYFGKTIIMFLIETGGLGFMSFTTLYALIIGRRISMRERMIMKEALNAESMAGIVRLVKYVIIFTVSVQIIGALLLMTQFIPDYGVGEGIYFGIFHSVSAFCNAGFDLTGASLIPYNNNPVVILTISALIIIGGLGFAIWMEIYNFKTMKKLSLHAKFAIAVTLILLILGMIMMYIFDFAINQAYKDMSLPTKILNAFFASVTPRTAGFFSVPTVTMSHAAIAITIILMFIGGSPGSTAGGLKTTTIGLLVMTVISMLRGREDTEIFKKRINKMQVYKAFTILFIAFGVIFIGTLLLSIAEGEKVVGGITMNLEHYLYEIVSAYGTVGLTLNLTPTLTAPGKIIVMFAMYIGRVGILTFIFSMLRRNKKDDYGLKYPEDKIVIG</sequence>
<dbReference type="GO" id="GO:0005886">
    <property type="term" value="C:plasma membrane"/>
    <property type="evidence" value="ECO:0007669"/>
    <property type="project" value="UniProtKB-SubCell"/>
</dbReference>
<feature type="transmembrane region" description="Helical" evidence="10">
    <location>
        <begin position="160"/>
        <end position="180"/>
    </location>
</feature>
<accession>D9SM21</accession>
<dbReference type="HOGENOM" id="CLU_026429_0_1_9"/>
<keyword evidence="9 10" id="KW-0472">Membrane</keyword>
<dbReference type="STRING" id="573061.Clocel_2009"/>
<keyword evidence="8" id="KW-0406">Ion transport</keyword>
<evidence type="ECO:0000256" key="9">
    <source>
        <dbReference type="ARBA" id="ARBA00023136"/>
    </source>
</evidence>
<dbReference type="Proteomes" id="UP000002730">
    <property type="component" value="Chromosome"/>
</dbReference>
<feature type="transmembrane region" description="Helical" evidence="10">
    <location>
        <begin position="77"/>
        <end position="101"/>
    </location>
</feature>
<dbReference type="Pfam" id="PF02386">
    <property type="entry name" value="TrkH"/>
    <property type="match status" value="1"/>
</dbReference>
<dbReference type="KEGG" id="ccb:Clocel_2009"/>
<evidence type="ECO:0000313" key="11">
    <source>
        <dbReference type="EMBL" id="ADL51752.1"/>
    </source>
</evidence>
<dbReference type="EC" id="3.6.3.14" evidence="11"/>
<evidence type="ECO:0000313" key="12">
    <source>
        <dbReference type="Proteomes" id="UP000002730"/>
    </source>
</evidence>
<dbReference type="EMBL" id="CP002160">
    <property type="protein sequence ID" value="ADL51752.1"/>
    <property type="molecule type" value="Genomic_DNA"/>
</dbReference>
<feature type="transmembrane region" description="Helical" evidence="10">
    <location>
        <begin position="12"/>
        <end position="34"/>
    </location>
</feature>
<dbReference type="GO" id="GO:0016787">
    <property type="term" value="F:hydrolase activity"/>
    <property type="evidence" value="ECO:0007669"/>
    <property type="project" value="UniProtKB-KW"/>
</dbReference>
<evidence type="ECO:0000256" key="10">
    <source>
        <dbReference type="SAM" id="Phobius"/>
    </source>
</evidence>
<feature type="transmembrane region" description="Helical" evidence="10">
    <location>
        <begin position="231"/>
        <end position="256"/>
    </location>
</feature>
<dbReference type="PANTHER" id="PTHR32024">
    <property type="entry name" value="TRK SYSTEM POTASSIUM UPTAKE PROTEIN TRKG-RELATED"/>
    <property type="match status" value="1"/>
</dbReference>
<keyword evidence="6" id="KW-0630">Potassium</keyword>
<evidence type="ECO:0000256" key="2">
    <source>
        <dbReference type="ARBA" id="ARBA00022448"/>
    </source>
</evidence>
<dbReference type="eggNOG" id="COG0168">
    <property type="taxonomic scope" value="Bacteria"/>
</dbReference>
<feature type="transmembrane region" description="Helical" evidence="10">
    <location>
        <begin position="308"/>
        <end position="329"/>
    </location>
</feature>
<organism evidence="11 12">
    <name type="scientific">Clostridium cellulovorans (strain ATCC 35296 / DSM 3052 / OCM 3 / 743B)</name>
    <dbReference type="NCBI Taxonomy" id="573061"/>
    <lineage>
        <taxon>Bacteria</taxon>
        <taxon>Bacillati</taxon>
        <taxon>Bacillota</taxon>
        <taxon>Clostridia</taxon>
        <taxon>Eubacteriales</taxon>
        <taxon>Clostridiaceae</taxon>
        <taxon>Clostridium</taxon>
    </lineage>
</organism>
<feature type="transmembrane region" description="Helical" evidence="10">
    <location>
        <begin position="192"/>
        <end position="211"/>
    </location>
</feature>
<feature type="transmembrane region" description="Helical" evidence="10">
    <location>
        <begin position="414"/>
        <end position="435"/>
    </location>
</feature>
<comment type="subcellular location">
    <subcellularLocation>
        <location evidence="1">Cell membrane</location>
        <topology evidence="1">Multi-pass membrane protein</topology>
    </subcellularLocation>
</comment>
<keyword evidence="2" id="KW-0813">Transport</keyword>
<keyword evidence="5 10" id="KW-0812">Transmembrane</keyword>
<feature type="transmembrane region" description="Helical" evidence="10">
    <location>
        <begin position="128"/>
        <end position="148"/>
    </location>
</feature>
<keyword evidence="12" id="KW-1185">Reference proteome</keyword>
<name>D9SM21_CLOC7</name>
<evidence type="ECO:0000256" key="7">
    <source>
        <dbReference type="ARBA" id="ARBA00022989"/>
    </source>
</evidence>
<gene>
    <name evidence="11" type="ordered locus">Clocel_2009</name>
</gene>
<dbReference type="RefSeq" id="WP_010077030.1">
    <property type="nucleotide sequence ID" value="NC_014393.1"/>
</dbReference>
<dbReference type="AlphaFoldDB" id="D9SM21"/>